<reference evidence="1 2" key="3">
    <citation type="journal article" date="2011" name="Nat. Chem. Biol.">
        <title>Reveromycin A biosynthesis uses RevG and RevJ for stereospecific spiroacetal formation.</title>
        <authorList>
            <person name="Takahashi S."/>
            <person name="Toyoda A."/>
            <person name="Sekiyama Y."/>
            <person name="Takagi H."/>
            <person name="Nogawa T."/>
            <person name="Uramoto M."/>
            <person name="Suzuki R."/>
            <person name="Koshino H."/>
            <person name="Kumano T."/>
            <person name="Panthee S."/>
            <person name="Dairi T."/>
            <person name="Ishikawa J."/>
            <person name="Ikeda H."/>
            <person name="Sakaki Y."/>
            <person name="Osada H."/>
        </authorList>
    </citation>
    <scope>NUCLEOTIDE SEQUENCE [LARGE SCALE GENOMIC DNA]</scope>
    <source>
        <strain evidence="1 2">SN-593</strain>
    </source>
</reference>
<evidence type="ECO:0000313" key="1">
    <source>
        <dbReference type="EMBL" id="BBA97499.1"/>
    </source>
</evidence>
<reference evidence="1 2" key="2">
    <citation type="journal article" date="2011" name="J. Antibiot.">
        <title>Furaquinocins I and J: novel polyketide isoprenoid hybrid compounds from Streptomyces reveromyceticus SN-593.</title>
        <authorList>
            <person name="Panthee S."/>
            <person name="Takahashi S."/>
            <person name="Takagi H."/>
            <person name="Nogawa T."/>
            <person name="Oowada E."/>
            <person name="Uramoto M."/>
            <person name="Osada H."/>
        </authorList>
    </citation>
    <scope>NUCLEOTIDE SEQUENCE [LARGE SCALE GENOMIC DNA]</scope>
    <source>
        <strain evidence="1 2">SN-593</strain>
    </source>
</reference>
<keyword evidence="2" id="KW-1185">Reference proteome</keyword>
<dbReference type="InterPro" id="IPR036182">
    <property type="entry name" value="PCuAC_sf"/>
</dbReference>
<reference evidence="1 2" key="4">
    <citation type="journal article" date="2020" name="Sci. Rep.">
        <title>beta-carboline chemical signals induce reveromycin production through a LuxR family regulator in Streptomyces sp. SN-593.</title>
        <authorList>
            <person name="Panthee S."/>
            <person name="Kito N."/>
            <person name="Hayashi T."/>
            <person name="Shimizu T."/>
            <person name="Ishikawa J."/>
            <person name="Hamamoto H."/>
            <person name="Osada H."/>
            <person name="Takahashi S."/>
        </authorList>
    </citation>
    <scope>NUCLEOTIDE SEQUENCE [LARGE SCALE GENOMIC DNA]</scope>
    <source>
        <strain evidence="1 2">SN-593</strain>
    </source>
</reference>
<organism evidence="1 2">
    <name type="scientific">Actinacidiphila reveromycinica</name>
    <dbReference type="NCBI Taxonomy" id="659352"/>
    <lineage>
        <taxon>Bacteria</taxon>
        <taxon>Bacillati</taxon>
        <taxon>Actinomycetota</taxon>
        <taxon>Actinomycetes</taxon>
        <taxon>Kitasatosporales</taxon>
        <taxon>Streptomycetaceae</taxon>
        <taxon>Actinacidiphila</taxon>
    </lineage>
</organism>
<dbReference type="EMBL" id="AP018365">
    <property type="protein sequence ID" value="BBA97499.1"/>
    <property type="molecule type" value="Genomic_DNA"/>
</dbReference>
<dbReference type="KEGG" id="arev:RVR_3275"/>
<dbReference type="Gene3D" id="2.60.40.1890">
    <property type="entry name" value="PCu(A)C copper chaperone"/>
    <property type="match status" value="1"/>
</dbReference>
<sequence length="171" mass="17308">MTYRPGAPARASRTLRRVVPLLRGAAVPLGAAALALFALAVYAASGAAGAPDAVMRVSGARILLPMSPDATAAFVNLRNSGGSADTLTGARTPWGAAMPARTVVVAHAGHMEVLNGVTIGPGQALTMAPETVDLMVPDPPHLSLGQHVRLTLEFTGSGTVTTDAVVVRPGD</sequence>
<evidence type="ECO:0008006" key="3">
    <source>
        <dbReference type="Google" id="ProtNLM"/>
    </source>
</evidence>
<accession>A0A7U3URM9</accession>
<dbReference type="AlphaFoldDB" id="A0A7U3URM9"/>
<dbReference type="Proteomes" id="UP000595703">
    <property type="component" value="Chromosome"/>
</dbReference>
<name>A0A7U3URM9_9ACTN</name>
<dbReference type="RefSeq" id="WP_202233783.1">
    <property type="nucleotide sequence ID" value="NZ_AP018365.1"/>
</dbReference>
<gene>
    <name evidence="1" type="ORF">RVR_3275</name>
</gene>
<evidence type="ECO:0000313" key="2">
    <source>
        <dbReference type="Proteomes" id="UP000595703"/>
    </source>
</evidence>
<dbReference type="InterPro" id="IPR058248">
    <property type="entry name" value="Lxx211020-like"/>
</dbReference>
<protein>
    <recommendedName>
        <fullName evidence="3">Copper chaperone PCu(A)C</fullName>
    </recommendedName>
</protein>
<dbReference type="Pfam" id="PF04314">
    <property type="entry name" value="PCuAC"/>
    <property type="match status" value="1"/>
</dbReference>
<dbReference type="SUPFAM" id="SSF110087">
    <property type="entry name" value="DR1885-like metal-binding protein"/>
    <property type="match status" value="1"/>
</dbReference>
<dbReference type="InterPro" id="IPR007410">
    <property type="entry name" value="LpqE-like"/>
</dbReference>
<reference evidence="1 2" key="1">
    <citation type="journal article" date="2010" name="J. Bacteriol.">
        <title>Biochemical characterization of a novel indole prenyltransferase from Streptomyces sp. SN-593.</title>
        <authorList>
            <person name="Takahashi S."/>
            <person name="Takagi H."/>
            <person name="Toyoda A."/>
            <person name="Uramoto M."/>
            <person name="Nogawa T."/>
            <person name="Ueki M."/>
            <person name="Sakaki Y."/>
            <person name="Osada H."/>
        </authorList>
    </citation>
    <scope>NUCLEOTIDE SEQUENCE [LARGE SCALE GENOMIC DNA]</scope>
    <source>
        <strain evidence="1 2">SN-593</strain>
    </source>
</reference>
<dbReference type="PANTHER" id="PTHR36302">
    <property type="entry name" value="BLR7088 PROTEIN"/>
    <property type="match status" value="1"/>
</dbReference>
<dbReference type="PANTHER" id="PTHR36302:SF1">
    <property type="entry name" value="COPPER CHAPERONE PCU(A)C"/>
    <property type="match status" value="1"/>
</dbReference>
<proteinExistence type="predicted"/>